<comment type="caution">
    <text evidence="1">The sequence shown here is derived from an EMBL/GenBank/DDBJ whole genome shotgun (WGS) entry which is preliminary data.</text>
</comment>
<organism evidence="1 2">
    <name type="scientific">Vaccinium darrowii</name>
    <dbReference type="NCBI Taxonomy" id="229202"/>
    <lineage>
        <taxon>Eukaryota</taxon>
        <taxon>Viridiplantae</taxon>
        <taxon>Streptophyta</taxon>
        <taxon>Embryophyta</taxon>
        <taxon>Tracheophyta</taxon>
        <taxon>Spermatophyta</taxon>
        <taxon>Magnoliopsida</taxon>
        <taxon>eudicotyledons</taxon>
        <taxon>Gunneridae</taxon>
        <taxon>Pentapetalae</taxon>
        <taxon>asterids</taxon>
        <taxon>Ericales</taxon>
        <taxon>Ericaceae</taxon>
        <taxon>Vaccinioideae</taxon>
        <taxon>Vaccinieae</taxon>
        <taxon>Vaccinium</taxon>
    </lineage>
</organism>
<dbReference type="EMBL" id="CM037155">
    <property type="protein sequence ID" value="KAH7846469.1"/>
    <property type="molecule type" value="Genomic_DNA"/>
</dbReference>
<evidence type="ECO:0000313" key="2">
    <source>
        <dbReference type="Proteomes" id="UP000828048"/>
    </source>
</evidence>
<evidence type="ECO:0000313" key="1">
    <source>
        <dbReference type="EMBL" id="KAH7846469.1"/>
    </source>
</evidence>
<protein>
    <submittedName>
        <fullName evidence="1">Uncharacterized protein</fullName>
    </submittedName>
</protein>
<proteinExistence type="predicted"/>
<gene>
    <name evidence="1" type="ORF">Vadar_014335</name>
</gene>
<name>A0ACB7XZ58_9ERIC</name>
<accession>A0ACB7XZ58</accession>
<dbReference type="Proteomes" id="UP000828048">
    <property type="component" value="Chromosome 5"/>
</dbReference>
<keyword evidence="2" id="KW-1185">Reference proteome</keyword>
<reference evidence="1 2" key="1">
    <citation type="journal article" date="2021" name="Hortic Res">
        <title>High-quality reference genome and annotation aids understanding of berry development for evergreen blueberry (Vaccinium darrowii).</title>
        <authorList>
            <person name="Yu J."/>
            <person name="Hulse-Kemp A.M."/>
            <person name="Babiker E."/>
            <person name="Staton M."/>
        </authorList>
    </citation>
    <scope>NUCLEOTIDE SEQUENCE [LARGE SCALE GENOMIC DNA]</scope>
    <source>
        <strain evidence="2">cv. NJ 8807/NJ 8810</strain>
        <tissue evidence="1">Young leaf</tissue>
    </source>
</reference>
<sequence length="271" mass="32969">MTRKRIRDEEGSNHNEIEVGEFIWKKKKIESRKDDRTRYSKKKQREWIMAEIEKLRKRREERAIEKAHREEERVFLARERARAEFHDDFWERKEQDFLSNQSKLRSEILRLRQQSCSNKAMKEEEGDDGGGGAVFGDEVKLLYAHSHDRKYCPRKPKYLNRVHTWYDWNKYNRTHYDHHNPPPKMVQGYKFNIFYADLDAKNKAPTYTIENDGHSSETCIIRFHAGPPYEDLAFRIVNQEWEHSCKKGFKCAFEPGILRLYFNFKRFHYRR</sequence>